<accession>A0A369J2E5</accession>
<proteinExistence type="predicted"/>
<sequence>MTNERNLEEMTLGRNILFLPPALDFACRTPILPNAIGRDWYQRAGRFTHFNIGILASSMPVPKHYHRRLFHPIFGATTLTYST</sequence>
<comment type="caution">
    <text evidence="1">The sequence shown here is derived from an EMBL/GenBank/DDBJ whole genome shotgun (WGS) entry which is preliminary data.</text>
</comment>
<keyword evidence="2" id="KW-1185">Reference proteome</keyword>
<organism evidence="1 2">
    <name type="scientific">Hypsizygus marmoreus</name>
    <name type="common">White beech mushroom</name>
    <name type="synonym">Agaricus marmoreus</name>
    <dbReference type="NCBI Taxonomy" id="39966"/>
    <lineage>
        <taxon>Eukaryota</taxon>
        <taxon>Fungi</taxon>
        <taxon>Dikarya</taxon>
        <taxon>Basidiomycota</taxon>
        <taxon>Agaricomycotina</taxon>
        <taxon>Agaricomycetes</taxon>
        <taxon>Agaricomycetidae</taxon>
        <taxon>Agaricales</taxon>
        <taxon>Tricholomatineae</taxon>
        <taxon>Lyophyllaceae</taxon>
        <taxon>Hypsizygus</taxon>
    </lineage>
</organism>
<protein>
    <submittedName>
        <fullName evidence="1">Uncharacterized protein</fullName>
    </submittedName>
</protein>
<name>A0A369J2E5_HYPMA</name>
<evidence type="ECO:0000313" key="1">
    <source>
        <dbReference type="EMBL" id="RDB16158.1"/>
    </source>
</evidence>
<reference evidence="1" key="1">
    <citation type="submission" date="2018-04" db="EMBL/GenBank/DDBJ databases">
        <title>Whole genome sequencing of Hypsizygus marmoreus.</title>
        <authorList>
            <person name="Choi I.-G."/>
            <person name="Min B."/>
            <person name="Kim J.-G."/>
            <person name="Kim S."/>
            <person name="Oh Y.-L."/>
            <person name="Kong W.-S."/>
            <person name="Park H."/>
            <person name="Jeong J."/>
            <person name="Song E.-S."/>
        </authorList>
    </citation>
    <scope>NUCLEOTIDE SEQUENCE [LARGE SCALE GENOMIC DNA]</scope>
    <source>
        <strain evidence="1">51987-8</strain>
    </source>
</reference>
<dbReference type="Proteomes" id="UP000076154">
    <property type="component" value="Unassembled WGS sequence"/>
</dbReference>
<evidence type="ECO:0000313" key="2">
    <source>
        <dbReference type="Proteomes" id="UP000076154"/>
    </source>
</evidence>
<dbReference type="AlphaFoldDB" id="A0A369J2E5"/>
<dbReference type="EMBL" id="LUEZ02000131">
    <property type="protein sequence ID" value="RDB16158.1"/>
    <property type="molecule type" value="Genomic_DNA"/>
</dbReference>
<dbReference type="InParanoid" id="A0A369J2E5"/>
<gene>
    <name evidence="1" type="ORF">Hypma_003334</name>
</gene>